<keyword evidence="6" id="KW-0653">Protein transport</keyword>
<comment type="similarity">
    <text evidence="2">Belongs to the YajC family.</text>
</comment>
<dbReference type="NCBIfam" id="TIGR00739">
    <property type="entry name" value="yajC"/>
    <property type="match status" value="1"/>
</dbReference>
<dbReference type="AlphaFoldDB" id="A0A5B8XWI3"/>
<name>A0A5B8XWI3_9DELT</name>
<keyword evidence="11" id="KW-1185">Reference proteome</keyword>
<evidence type="ECO:0000256" key="4">
    <source>
        <dbReference type="ARBA" id="ARBA00022475"/>
    </source>
</evidence>
<evidence type="ECO:0000256" key="6">
    <source>
        <dbReference type="ARBA" id="ARBA00022927"/>
    </source>
</evidence>
<evidence type="ECO:0000256" key="5">
    <source>
        <dbReference type="ARBA" id="ARBA00022692"/>
    </source>
</evidence>
<keyword evidence="5" id="KW-0812">Transmembrane</keyword>
<accession>A0A5B8XWI3</accession>
<evidence type="ECO:0000256" key="1">
    <source>
        <dbReference type="ARBA" id="ARBA00004162"/>
    </source>
</evidence>
<organism evidence="10 11">
    <name type="scientific">Microvenator marinus</name>
    <dbReference type="NCBI Taxonomy" id="2600177"/>
    <lineage>
        <taxon>Bacteria</taxon>
        <taxon>Deltaproteobacteria</taxon>
        <taxon>Bradymonadales</taxon>
        <taxon>Microvenatoraceae</taxon>
        <taxon>Microvenator</taxon>
    </lineage>
</organism>
<keyword evidence="8" id="KW-0811">Translocation</keyword>
<protein>
    <submittedName>
        <fullName evidence="10">Preprotein translocase subunit YajC</fullName>
    </submittedName>
</protein>
<evidence type="ECO:0000256" key="7">
    <source>
        <dbReference type="ARBA" id="ARBA00022989"/>
    </source>
</evidence>
<evidence type="ECO:0000313" key="11">
    <source>
        <dbReference type="Proteomes" id="UP000321595"/>
    </source>
</evidence>
<dbReference type="OrthoDB" id="9811406at2"/>
<proteinExistence type="inferred from homology"/>
<dbReference type="GO" id="GO:0015031">
    <property type="term" value="P:protein transport"/>
    <property type="evidence" value="ECO:0007669"/>
    <property type="project" value="UniProtKB-KW"/>
</dbReference>
<evidence type="ECO:0000256" key="8">
    <source>
        <dbReference type="ARBA" id="ARBA00023010"/>
    </source>
</evidence>
<comment type="subcellular location">
    <subcellularLocation>
        <location evidence="1">Cell membrane</location>
        <topology evidence="1">Single-pass membrane protein</topology>
    </subcellularLocation>
</comment>
<keyword evidence="4" id="KW-1003">Cell membrane</keyword>
<dbReference type="Proteomes" id="UP000321595">
    <property type="component" value="Chromosome"/>
</dbReference>
<reference evidence="10 11" key="1">
    <citation type="submission" date="2019-08" db="EMBL/GenBank/DDBJ databases">
        <authorList>
            <person name="Liang Q."/>
        </authorList>
    </citation>
    <scope>NUCLEOTIDE SEQUENCE [LARGE SCALE GENOMIC DNA]</scope>
    <source>
        <strain evidence="10 11">V1718</strain>
    </source>
</reference>
<dbReference type="EMBL" id="CP042467">
    <property type="protein sequence ID" value="QED30272.1"/>
    <property type="molecule type" value="Genomic_DNA"/>
</dbReference>
<sequence length="89" mass="10052">MLIPLILVMGVFWLLIWRPQAKAQAKHQELLKSLKVGDEVVTDAGVYGKITSIDEKRVTLEIAKGVKMKMRRANIEGFAEIEGESEEKK</sequence>
<evidence type="ECO:0000256" key="3">
    <source>
        <dbReference type="ARBA" id="ARBA00022448"/>
    </source>
</evidence>
<evidence type="ECO:0000313" key="10">
    <source>
        <dbReference type="EMBL" id="QED30272.1"/>
    </source>
</evidence>
<dbReference type="Pfam" id="PF02699">
    <property type="entry name" value="YajC"/>
    <property type="match status" value="1"/>
</dbReference>
<dbReference type="SMART" id="SM01323">
    <property type="entry name" value="YajC"/>
    <property type="match status" value="1"/>
</dbReference>
<keyword evidence="9" id="KW-0472">Membrane</keyword>
<keyword evidence="7" id="KW-1133">Transmembrane helix</keyword>
<evidence type="ECO:0000256" key="2">
    <source>
        <dbReference type="ARBA" id="ARBA00006742"/>
    </source>
</evidence>
<dbReference type="PANTHER" id="PTHR33909">
    <property type="entry name" value="SEC TRANSLOCON ACCESSORY COMPLEX SUBUNIT YAJC"/>
    <property type="match status" value="1"/>
</dbReference>
<keyword evidence="3" id="KW-0813">Transport</keyword>
<dbReference type="InterPro" id="IPR003849">
    <property type="entry name" value="Preprotein_translocase_YajC"/>
</dbReference>
<gene>
    <name evidence="10" type="primary">yajC</name>
    <name evidence="10" type="ORF">FRD01_02300</name>
</gene>
<dbReference type="PANTHER" id="PTHR33909:SF1">
    <property type="entry name" value="SEC TRANSLOCON ACCESSORY COMPLEX SUBUNIT YAJC"/>
    <property type="match status" value="1"/>
</dbReference>
<evidence type="ECO:0000256" key="9">
    <source>
        <dbReference type="ARBA" id="ARBA00023136"/>
    </source>
</evidence>
<dbReference type="KEGG" id="bbae:FRD01_02300"/>
<dbReference type="GO" id="GO:0005886">
    <property type="term" value="C:plasma membrane"/>
    <property type="evidence" value="ECO:0007669"/>
    <property type="project" value="UniProtKB-SubCell"/>
</dbReference>